<gene>
    <name evidence="2" type="ORF">SAMN05421823_107253</name>
</gene>
<proteinExistence type="predicted"/>
<organism evidence="2 3">
    <name type="scientific">Catalinimonas alkaloidigena</name>
    <dbReference type="NCBI Taxonomy" id="1075417"/>
    <lineage>
        <taxon>Bacteria</taxon>
        <taxon>Pseudomonadati</taxon>
        <taxon>Bacteroidota</taxon>
        <taxon>Cytophagia</taxon>
        <taxon>Cytophagales</taxon>
        <taxon>Catalimonadaceae</taxon>
        <taxon>Catalinimonas</taxon>
    </lineage>
</organism>
<evidence type="ECO:0000313" key="2">
    <source>
        <dbReference type="EMBL" id="SDL68758.1"/>
    </source>
</evidence>
<accession>A0A1G9M3I2</accession>
<dbReference type="EMBL" id="FNFO01000007">
    <property type="protein sequence ID" value="SDL68758.1"/>
    <property type="molecule type" value="Genomic_DNA"/>
</dbReference>
<feature type="compositionally biased region" description="Polar residues" evidence="1">
    <location>
        <begin position="1"/>
        <end position="18"/>
    </location>
</feature>
<sequence length="63" mass="7490">MNGHPLNSNPMSKLTRSTNFEDLKADNPSQKEETKKAPQWSEFEAFLKRLQRARTDRKKMRLR</sequence>
<dbReference type="STRING" id="1075417.SAMN05421823_107253"/>
<feature type="compositionally biased region" description="Basic and acidic residues" evidence="1">
    <location>
        <begin position="19"/>
        <end position="36"/>
    </location>
</feature>
<dbReference type="AlphaFoldDB" id="A0A1G9M3I2"/>
<name>A0A1G9M3I2_9BACT</name>
<evidence type="ECO:0000313" key="3">
    <source>
        <dbReference type="Proteomes" id="UP000198510"/>
    </source>
</evidence>
<dbReference type="Proteomes" id="UP000198510">
    <property type="component" value="Unassembled WGS sequence"/>
</dbReference>
<feature type="region of interest" description="Disordered" evidence="1">
    <location>
        <begin position="1"/>
        <end position="42"/>
    </location>
</feature>
<protein>
    <submittedName>
        <fullName evidence="2">Uncharacterized protein</fullName>
    </submittedName>
</protein>
<reference evidence="2 3" key="1">
    <citation type="submission" date="2016-10" db="EMBL/GenBank/DDBJ databases">
        <authorList>
            <person name="de Groot N.N."/>
        </authorList>
    </citation>
    <scope>NUCLEOTIDE SEQUENCE [LARGE SCALE GENOMIC DNA]</scope>
    <source>
        <strain evidence="2 3">DSM 25186</strain>
    </source>
</reference>
<keyword evidence="3" id="KW-1185">Reference proteome</keyword>
<evidence type="ECO:0000256" key="1">
    <source>
        <dbReference type="SAM" id="MobiDB-lite"/>
    </source>
</evidence>